<dbReference type="Proteomes" id="UP000199512">
    <property type="component" value="Unassembled WGS sequence"/>
</dbReference>
<reference evidence="1 2" key="1">
    <citation type="submission" date="2016-10" db="EMBL/GenBank/DDBJ databases">
        <authorList>
            <person name="de Groot N.N."/>
        </authorList>
    </citation>
    <scope>NUCLEOTIDE SEQUENCE [LARGE SCALE GENOMIC DNA]</scope>
    <source>
        <strain evidence="1 2">Calf135</strain>
    </source>
</reference>
<organism evidence="1 2">
    <name type="scientific">Peptostreptococcus russellii</name>
    <dbReference type="NCBI Taxonomy" id="215200"/>
    <lineage>
        <taxon>Bacteria</taxon>
        <taxon>Bacillati</taxon>
        <taxon>Bacillota</taxon>
        <taxon>Clostridia</taxon>
        <taxon>Peptostreptococcales</taxon>
        <taxon>Peptostreptococcaceae</taxon>
        <taxon>Peptostreptococcus</taxon>
    </lineage>
</organism>
<sequence length="99" mass="11270">MAKKETSKVYMNTHYGSDSEEEMIESFSKKEVEVDEGETIKNGDKVKIEALDSGNVKMFKICMSKGENSPEISKICIDKKVGDEIEFKNKKCRILEALR</sequence>
<keyword evidence="2" id="KW-1185">Reference proteome</keyword>
<name>A0A1H8HA27_9FIRM</name>
<accession>A0A1H8HA27</accession>
<gene>
    <name evidence="1" type="ORF">SAMN05216454_10549</name>
</gene>
<protein>
    <submittedName>
        <fullName evidence="1">Uncharacterized protein</fullName>
    </submittedName>
</protein>
<dbReference type="RefSeq" id="WP_091975066.1">
    <property type="nucleotide sequence ID" value="NZ_FODF01000005.1"/>
</dbReference>
<proteinExistence type="predicted"/>
<dbReference type="AlphaFoldDB" id="A0A1H8HA27"/>
<evidence type="ECO:0000313" key="1">
    <source>
        <dbReference type="EMBL" id="SEN52378.1"/>
    </source>
</evidence>
<dbReference type="EMBL" id="FODF01000005">
    <property type="protein sequence ID" value="SEN52378.1"/>
    <property type="molecule type" value="Genomic_DNA"/>
</dbReference>
<evidence type="ECO:0000313" key="2">
    <source>
        <dbReference type="Proteomes" id="UP000199512"/>
    </source>
</evidence>